<keyword evidence="1" id="KW-0812">Transmembrane</keyword>
<sequence length="67" mass="7626">MATRFDSRHPWYPVVMPLLIIVLVLALLLGGAGFALHALWYIAAIVLVVWIVGFFVRVAGGSRWYRW</sequence>
<dbReference type="InterPro" id="IPR043727">
    <property type="entry name" value="Lmo0937-like"/>
</dbReference>
<evidence type="ECO:0000313" key="3">
    <source>
        <dbReference type="Proteomes" id="UP001500618"/>
    </source>
</evidence>
<evidence type="ECO:0000256" key="1">
    <source>
        <dbReference type="SAM" id="Phobius"/>
    </source>
</evidence>
<accession>A0ABP4UYJ4</accession>
<keyword evidence="1" id="KW-0472">Membrane</keyword>
<dbReference type="Proteomes" id="UP001500618">
    <property type="component" value="Unassembled WGS sequence"/>
</dbReference>
<evidence type="ECO:0008006" key="4">
    <source>
        <dbReference type="Google" id="ProtNLM"/>
    </source>
</evidence>
<organism evidence="2 3">
    <name type="scientific">Fodinicola feengrottensis</name>
    <dbReference type="NCBI Taxonomy" id="435914"/>
    <lineage>
        <taxon>Bacteria</taxon>
        <taxon>Bacillati</taxon>
        <taxon>Actinomycetota</taxon>
        <taxon>Actinomycetes</taxon>
        <taxon>Mycobacteriales</taxon>
        <taxon>Fodinicola</taxon>
    </lineage>
</organism>
<keyword evidence="3" id="KW-1185">Reference proteome</keyword>
<feature type="transmembrane region" description="Helical" evidence="1">
    <location>
        <begin position="38"/>
        <end position="59"/>
    </location>
</feature>
<dbReference type="Pfam" id="PF18919">
    <property type="entry name" value="DUF5670"/>
    <property type="match status" value="1"/>
</dbReference>
<proteinExistence type="predicted"/>
<name>A0ABP4UYJ4_9ACTN</name>
<dbReference type="EMBL" id="BAAANY010000038">
    <property type="protein sequence ID" value="GAA1714334.1"/>
    <property type="molecule type" value="Genomic_DNA"/>
</dbReference>
<feature type="transmembrane region" description="Helical" evidence="1">
    <location>
        <begin position="12"/>
        <end position="32"/>
    </location>
</feature>
<protein>
    <recommendedName>
        <fullName evidence="4">Hydrophobic protein</fullName>
    </recommendedName>
</protein>
<keyword evidence="1" id="KW-1133">Transmembrane helix</keyword>
<reference evidence="3" key="1">
    <citation type="journal article" date="2019" name="Int. J. Syst. Evol. Microbiol.">
        <title>The Global Catalogue of Microorganisms (GCM) 10K type strain sequencing project: providing services to taxonomists for standard genome sequencing and annotation.</title>
        <authorList>
            <consortium name="The Broad Institute Genomics Platform"/>
            <consortium name="The Broad Institute Genome Sequencing Center for Infectious Disease"/>
            <person name="Wu L."/>
            <person name="Ma J."/>
        </authorList>
    </citation>
    <scope>NUCLEOTIDE SEQUENCE [LARGE SCALE GENOMIC DNA]</scope>
    <source>
        <strain evidence="3">JCM 14718</strain>
    </source>
</reference>
<gene>
    <name evidence="2" type="ORF">GCM10009765_74190</name>
</gene>
<comment type="caution">
    <text evidence="2">The sequence shown here is derived from an EMBL/GenBank/DDBJ whole genome shotgun (WGS) entry which is preliminary data.</text>
</comment>
<evidence type="ECO:0000313" key="2">
    <source>
        <dbReference type="EMBL" id="GAA1714334.1"/>
    </source>
</evidence>